<evidence type="ECO:0000256" key="1">
    <source>
        <dbReference type="SAM" id="MobiDB-lite"/>
    </source>
</evidence>
<evidence type="ECO:0000313" key="3">
    <source>
        <dbReference type="EMBL" id="SEG91047.1"/>
    </source>
</evidence>
<gene>
    <name evidence="2" type="ORF">SAMN05216223_11615</name>
    <name evidence="3" type="ORF">SAMN05216223_12315</name>
</gene>
<evidence type="ECO:0000313" key="2">
    <source>
        <dbReference type="EMBL" id="SEG85241.1"/>
    </source>
</evidence>
<dbReference type="InterPro" id="IPR009241">
    <property type="entry name" value="HigB-like"/>
</dbReference>
<name>A0A1H6DJ98_9ACTN</name>
<feature type="compositionally biased region" description="Basic and acidic residues" evidence="1">
    <location>
        <begin position="132"/>
        <end position="157"/>
    </location>
</feature>
<dbReference type="Proteomes" id="UP000236754">
    <property type="component" value="Unassembled WGS sequence"/>
</dbReference>
<reference evidence="2 4" key="1">
    <citation type="submission" date="2016-10" db="EMBL/GenBank/DDBJ databases">
        <authorList>
            <person name="de Groot N.N."/>
        </authorList>
    </citation>
    <scope>NUCLEOTIDE SEQUENCE [LARGE SCALE GENOMIC DNA]</scope>
    <source>
        <strain evidence="2 4">CGMCC 4.2023</strain>
    </source>
</reference>
<sequence>MQAERGGRPPLPGRRTITLSAYTLDVMDEAGLWTVEIEPEVQDWLSGLALDAHSRVDLYVCRLAEDGPSMRMPRSRPLGDGLYELRFQLGDDDQRITYWFAPGHRVVLLTQFRKTRMNEADEIARARRARQNCKDRHPPAEDHNIYQGPVRKEGGPS</sequence>
<accession>A0A1H6DJ98</accession>
<feature type="region of interest" description="Disordered" evidence="1">
    <location>
        <begin position="130"/>
        <end position="157"/>
    </location>
</feature>
<proteinExistence type="predicted"/>
<dbReference type="EMBL" id="FNVU01000016">
    <property type="protein sequence ID" value="SEG85241.1"/>
    <property type="molecule type" value="Genomic_DNA"/>
</dbReference>
<dbReference type="AlphaFoldDB" id="A0A1H6DJ98"/>
<keyword evidence="4" id="KW-1185">Reference proteome</keyword>
<dbReference type="EMBL" id="FNVU01000023">
    <property type="protein sequence ID" value="SEG91047.1"/>
    <property type="molecule type" value="Genomic_DNA"/>
</dbReference>
<evidence type="ECO:0000313" key="4">
    <source>
        <dbReference type="Proteomes" id="UP000236754"/>
    </source>
</evidence>
<protein>
    <submittedName>
        <fullName evidence="2">Phage derived protein Gp49-like</fullName>
    </submittedName>
</protein>
<organism evidence="2 4">
    <name type="scientific">Actinacidiphila yanglinensis</name>
    <dbReference type="NCBI Taxonomy" id="310779"/>
    <lineage>
        <taxon>Bacteria</taxon>
        <taxon>Bacillati</taxon>
        <taxon>Actinomycetota</taxon>
        <taxon>Actinomycetes</taxon>
        <taxon>Kitasatosporales</taxon>
        <taxon>Streptomycetaceae</taxon>
        <taxon>Actinacidiphila</taxon>
    </lineage>
</organism>
<dbReference type="Pfam" id="PF05973">
    <property type="entry name" value="Gp49"/>
    <property type="match status" value="1"/>
</dbReference>